<evidence type="ECO:0000256" key="4">
    <source>
        <dbReference type="SAM" id="MobiDB-lite"/>
    </source>
</evidence>
<evidence type="ECO:0000256" key="2">
    <source>
        <dbReference type="ARBA" id="ARBA00022676"/>
    </source>
</evidence>
<accession>A0A3P6G7M5</accession>
<keyword evidence="3" id="KW-0808">Transferase</keyword>
<dbReference type="SUPFAM" id="SSF48439">
    <property type="entry name" value="Protein prenylyltransferase"/>
    <property type="match status" value="1"/>
</dbReference>
<protein>
    <recommendedName>
        <fullName evidence="6">Glycosyltransferase</fullName>
    </recommendedName>
</protein>
<evidence type="ECO:0000313" key="5">
    <source>
        <dbReference type="EMBL" id="VDD50289.1"/>
    </source>
</evidence>
<organism evidence="5">
    <name type="scientific">Brassica oleracea</name>
    <name type="common">Wild cabbage</name>
    <dbReference type="NCBI Taxonomy" id="3712"/>
    <lineage>
        <taxon>Eukaryota</taxon>
        <taxon>Viridiplantae</taxon>
        <taxon>Streptophyta</taxon>
        <taxon>Embryophyta</taxon>
        <taxon>Tracheophyta</taxon>
        <taxon>Spermatophyta</taxon>
        <taxon>Magnoliopsida</taxon>
        <taxon>eudicotyledons</taxon>
        <taxon>Gunneridae</taxon>
        <taxon>Pentapetalae</taxon>
        <taxon>rosids</taxon>
        <taxon>malvids</taxon>
        <taxon>Brassicales</taxon>
        <taxon>Brassicaceae</taxon>
        <taxon>Brassiceae</taxon>
        <taxon>Brassica</taxon>
    </lineage>
</organism>
<proteinExistence type="inferred from homology"/>
<dbReference type="PANTHER" id="PTHR11926">
    <property type="entry name" value="GLUCOSYL/GLUCURONOSYL TRANSFERASES"/>
    <property type="match status" value="1"/>
</dbReference>
<dbReference type="GO" id="GO:0008318">
    <property type="term" value="F:protein prenyltransferase activity"/>
    <property type="evidence" value="ECO:0007669"/>
    <property type="project" value="InterPro"/>
</dbReference>
<dbReference type="InterPro" id="IPR002213">
    <property type="entry name" value="UDP_glucos_trans"/>
</dbReference>
<dbReference type="EMBL" id="LR031878">
    <property type="protein sequence ID" value="VDD50289.1"/>
    <property type="molecule type" value="Genomic_DNA"/>
</dbReference>
<dbReference type="GO" id="GO:0080044">
    <property type="term" value="F:quercetin 7-O-glucosyltransferase activity"/>
    <property type="evidence" value="ECO:0007669"/>
    <property type="project" value="TreeGrafter"/>
</dbReference>
<dbReference type="InterPro" id="IPR002088">
    <property type="entry name" value="Prenyl_trans_a"/>
</dbReference>
<evidence type="ECO:0000256" key="1">
    <source>
        <dbReference type="ARBA" id="ARBA00009995"/>
    </source>
</evidence>
<evidence type="ECO:0000256" key="3">
    <source>
        <dbReference type="ARBA" id="ARBA00022679"/>
    </source>
</evidence>
<gene>
    <name evidence="5" type="ORF">BOLC1T02678H</name>
</gene>
<feature type="compositionally biased region" description="Low complexity" evidence="4">
    <location>
        <begin position="85"/>
        <end position="98"/>
    </location>
</feature>
<feature type="region of interest" description="Disordered" evidence="4">
    <location>
        <begin position="82"/>
        <end position="104"/>
    </location>
</feature>
<dbReference type="Gene3D" id="3.40.50.2000">
    <property type="entry name" value="Glycogen Phosphorylase B"/>
    <property type="match status" value="3"/>
</dbReference>
<evidence type="ECO:0008006" key="6">
    <source>
        <dbReference type="Google" id="ProtNLM"/>
    </source>
</evidence>
<dbReference type="CDD" id="cd03784">
    <property type="entry name" value="GT1_Gtf-like"/>
    <property type="match status" value="1"/>
</dbReference>
<comment type="similarity">
    <text evidence="1">Belongs to the UDP-glycosyltransferase family.</text>
</comment>
<keyword evidence="2" id="KW-0328">Glycosyltransferase</keyword>
<dbReference type="Gene3D" id="1.25.40.120">
    <property type="entry name" value="Protein prenylyltransferase"/>
    <property type="match status" value="1"/>
</dbReference>
<dbReference type="GO" id="GO:0080043">
    <property type="term" value="F:quercetin 3-O-glucosyltransferase activity"/>
    <property type="evidence" value="ECO:0007669"/>
    <property type="project" value="TreeGrafter"/>
</dbReference>
<dbReference type="PROSITE" id="PS51147">
    <property type="entry name" value="PFTA"/>
    <property type="match status" value="1"/>
</dbReference>
<reference evidence="5" key="1">
    <citation type="submission" date="2018-11" db="EMBL/GenBank/DDBJ databases">
        <authorList>
            <consortium name="Genoscope - CEA"/>
            <person name="William W."/>
        </authorList>
    </citation>
    <scope>NUCLEOTIDE SEQUENCE</scope>
</reference>
<dbReference type="SUPFAM" id="SSF53756">
    <property type="entry name" value="UDP-Glycosyltransferase/glycogen phosphorylase"/>
    <property type="match status" value="1"/>
</dbReference>
<dbReference type="AlphaFoldDB" id="A0A3P6G7M5"/>
<sequence>MSNDNDSSKSLTGPHFLFVTYPAQGHINPSLELAKRLAGTFIGARVTFAAPVAAYNRRMLSKENVLQNLTFATYSDGHDDGFRPSTSSDKSRQQSSRQYLSEMRRRGRETLTELIEDNRRQNRPFTCVVYTILLTWVAELAREFQIPSALLWVQPVTVFSIFYHYFNGYADTISEMADNNPSGIIKLPSLPLLRLRDLPSFIVPTNAYAFVLPAFLEQIESLKQEETPKILVNSFQELEQEALTSVLDNFKIVPIGPLITSRTDSETNAEYVEWLDTKSDSSVLYISFGTLAVLSKKQLVELCKALIESRRPFLWVVTDKSYRRSKEDVEEKEEEIISIVVSWCDQFRWTDQMTNAKLLEDCWRTGVRVMEKKDEEEVLVESGEIRRCIEEVMEEKAEEFRRNAARWRDLAAETWALQALGGWENELDYCHELLDADRHYVITRSPSLGGLEAMRESEVSYTVKAILANPGNESSWRYLKALYKDDTESWISDPSVSSVCLKVLSRTDCLHGFALSTLLDLLCDGFRPTNEHRDSVKALANEEPETNLANLVCTILCRVDPIRANYWAWRKSKITVAI</sequence>
<name>A0A3P6G7M5_BRAOL</name>
<dbReference type="PANTHER" id="PTHR11926:SF1533">
    <property type="entry name" value="UDP-GLYCOSYLTRANSFERASE 75D1"/>
    <property type="match status" value="1"/>
</dbReference>